<dbReference type="Gene3D" id="2.120.10.30">
    <property type="entry name" value="TolB, C-terminal domain"/>
    <property type="match status" value="1"/>
</dbReference>
<keyword evidence="2" id="KW-1185">Reference proteome</keyword>
<protein>
    <submittedName>
        <fullName evidence="1">WD40-like Beta Propeller Repeat</fullName>
    </submittedName>
</protein>
<evidence type="ECO:0000313" key="1">
    <source>
        <dbReference type="EMBL" id="SKB25589.1"/>
    </source>
</evidence>
<reference evidence="2" key="1">
    <citation type="submission" date="2017-02" db="EMBL/GenBank/DDBJ databases">
        <authorList>
            <person name="Varghese N."/>
            <person name="Submissions S."/>
        </authorList>
    </citation>
    <scope>NUCLEOTIDE SEQUENCE [LARGE SCALE GENOMIC DNA]</scope>
    <source>
        <strain evidence="2">DSM 24967</strain>
    </source>
</reference>
<dbReference type="AlphaFoldDB" id="A0A1T4ZSR1"/>
<dbReference type="Pfam" id="PF07676">
    <property type="entry name" value="PD40"/>
    <property type="match status" value="2"/>
</dbReference>
<accession>A0A1T4ZSR1</accession>
<evidence type="ECO:0000313" key="2">
    <source>
        <dbReference type="Proteomes" id="UP000190852"/>
    </source>
</evidence>
<dbReference type="EMBL" id="FUYQ01000001">
    <property type="protein sequence ID" value="SKB25589.1"/>
    <property type="molecule type" value="Genomic_DNA"/>
</dbReference>
<name>A0A1T4ZSR1_9BACT</name>
<dbReference type="InterPro" id="IPR011042">
    <property type="entry name" value="6-blade_b-propeller_TolB-like"/>
</dbReference>
<dbReference type="Proteomes" id="UP000190852">
    <property type="component" value="Unassembled WGS sequence"/>
</dbReference>
<dbReference type="SUPFAM" id="SSF82171">
    <property type="entry name" value="DPP6 N-terminal domain-like"/>
    <property type="match status" value="1"/>
</dbReference>
<proteinExistence type="predicted"/>
<dbReference type="RefSeq" id="WP_079681841.1">
    <property type="nucleotide sequence ID" value="NZ_FUYQ01000001.1"/>
</dbReference>
<organism evidence="1 2">
    <name type="scientific">Parabacteroides chartae</name>
    <dbReference type="NCBI Taxonomy" id="1037355"/>
    <lineage>
        <taxon>Bacteria</taxon>
        <taxon>Pseudomonadati</taxon>
        <taxon>Bacteroidota</taxon>
        <taxon>Bacteroidia</taxon>
        <taxon>Bacteroidales</taxon>
        <taxon>Tannerellaceae</taxon>
        <taxon>Parabacteroides</taxon>
    </lineage>
</organism>
<dbReference type="InterPro" id="IPR011659">
    <property type="entry name" value="WD40"/>
</dbReference>
<gene>
    <name evidence="1" type="ORF">SAMN05660349_00055</name>
</gene>
<sequence length="483" mass="55316">MKQIIYYLLLLLLIIQSGCNRPSEIQKIDGMPPIYPDYTNITIPYNIAPLNFLLRNRPQSVEVSVKGKNTSFVVYGNEKIQFPERKWRSLLESEKGNDITVEVTVEKDGKWYRYAAFKWKVSIHKIDSYLSYRRIEPGYEVWNKIQICQRNLENFSEKVLADNNLTDGSCMNCHIYNQHQKDVSLFHLRGKKGGTILNRNGKLRKLNTKGVNSFAPAVYGAFHPSGRFGVFSQNTIIPEFHAYRSERLEVYDTASDLVILDFDKNSVNTSSLVSGDQTLETFPVFSADGKSVYYCAAPQLPLPDSIRSLRYSLMRIDFDEKSGKFGNKIDTILSANSLQQSVSFPKISPNGRYLLFCVSDYGTFPIWHNETDLRMLDLKTGGVDSLKQVNTWYSDSYHSWSSESRWFVFASKRDNGIYGKPYFSYIDNNGVASKPFVLPQKDPAYYDYTLISFNIPELSKDGVSFGAMDVEDAYFNLPTDEMK</sequence>